<evidence type="ECO:0000313" key="1">
    <source>
        <dbReference type="EMBL" id="GAA3704084.1"/>
    </source>
</evidence>
<reference evidence="2" key="1">
    <citation type="journal article" date="2019" name="Int. J. Syst. Evol. Microbiol.">
        <title>The Global Catalogue of Microorganisms (GCM) 10K type strain sequencing project: providing services to taxonomists for standard genome sequencing and annotation.</title>
        <authorList>
            <consortium name="The Broad Institute Genomics Platform"/>
            <consortium name="The Broad Institute Genome Sequencing Center for Infectious Disease"/>
            <person name="Wu L."/>
            <person name="Ma J."/>
        </authorList>
    </citation>
    <scope>NUCLEOTIDE SEQUENCE [LARGE SCALE GENOMIC DNA]</scope>
    <source>
        <strain evidence="2">JCM 17125</strain>
    </source>
</reference>
<dbReference type="SUPFAM" id="SSF52540">
    <property type="entry name" value="P-loop containing nucleoside triphosphate hydrolases"/>
    <property type="match status" value="1"/>
</dbReference>
<organism evidence="1 2">
    <name type="scientific">Terrabacter ginsenosidimutans</name>
    <dbReference type="NCBI Taxonomy" id="490575"/>
    <lineage>
        <taxon>Bacteria</taxon>
        <taxon>Bacillati</taxon>
        <taxon>Actinomycetota</taxon>
        <taxon>Actinomycetes</taxon>
        <taxon>Micrococcales</taxon>
        <taxon>Intrasporangiaceae</taxon>
        <taxon>Terrabacter</taxon>
    </lineage>
</organism>
<keyword evidence="2" id="KW-1185">Reference proteome</keyword>
<gene>
    <name evidence="1" type="ORF">GCM10022399_20870</name>
</gene>
<dbReference type="Proteomes" id="UP001501468">
    <property type="component" value="Unassembled WGS sequence"/>
</dbReference>
<dbReference type="EMBL" id="BAABDC010000003">
    <property type="protein sequence ID" value="GAA3704084.1"/>
    <property type="molecule type" value="Genomic_DNA"/>
</dbReference>
<protein>
    <recommendedName>
        <fullName evidence="3">Uridine kinase</fullName>
    </recommendedName>
</protein>
<evidence type="ECO:0000313" key="2">
    <source>
        <dbReference type="Proteomes" id="UP001501468"/>
    </source>
</evidence>
<sequence length="231" mass="25555">MSRPDGILDRMRLHPEETEAGPWRAVDDAEFVALLTRLLPEGRGVLLVDGRSGSGKSTFAERAATLLGGVIVHSDDLAWHHDAIAWDDLAIDHVIEPWRRGEDVDYRPPGWVAKGRDGSVTAPADVGVLVLEGVGAGRASLAVHADAVAWVQADRDEARERGLRRDVELGRTPEEAERFWDEWMSAEEPFLADDRPWERADLVVGSREAEWAPGRTTVALQADEDRLTDSR</sequence>
<proteinExistence type="predicted"/>
<name>A0ABP7DGL5_9MICO</name>
<dbReference type="Gene3D" id="3.40.50.300">
    <property type="entry name" value="P-loop containing nucleotide triphosphate hydrolases"/>
    <property type="match status" value="1"/>
</dbReference>
<dbReference type="InterPro" id="IPR027417">
    <property type="entry name" value="P-loop_NTPase"/>
</dbReference>
<evidence type="ECO:0008006" key="3">
    <source>
        <dbReference type="Google" id="ProtNLM"/>
    </source>
</evidence>
<accession>A0ABP7DGL5</accession>
<comment type="caution">
    <text evidence="1">The sequence shown here is derived from an EMBL/GenBank/DDBJ whole genome shotgun (WGS) entry which is preliminary data.</text>
</comment>